<dbReference type="EMBL" id="CAAALY010012208">
    <property type="protein sequence ID" value="VEL11575.1"/>
    <property type="molecule type" value="Genomic_DNA"/>
</dbReference>
<feature type="region of interest" description="Disordered" evidence="1">
    <location>
        <begin position="23"/>
        <end position="42"/>
    </location>
</feature>
<proteinExistence type="predicted"/>
<comment type="caution">
    <text evidence="2">The sequence shown here is derived from an EMBL/GenBank/DDBJ whole genome shotgun (WGS) entry which is preliminary data.</text>
</comment>
<dbReference type="Proteomes" id="UP000784294">
    <property type="component" value="Unassembled WGS sequence"/>
</dbReference>
<keyword evidence="3" id="KW-1185">Reference proteome</keyword>
<dbReference type="AlphaFoldDB" id="A0A3S4ZTG6"/>
<protein>
    <submittedName>
        <fullName evidence="2">Uncharacterized protein</fullName>
    </submittedName>
</protein>
<accession>A0A3S4ZTG6</accession>
<gene>
    <name evidence="2" type="ORF">PXEA_LOCUS5015</name>
</gene>
<name>A0A3S4ZTG6_9PLAT</name>
<evidence type="ECO:0000313" key="2">
    <source>
        <dbReference type="EMBL" id="VEL11575.1"/>
    </source>
</evidence>
<evidence type="ECO:0000313" key="3">
    <source>
        <dbReference type="Proteomes" id="UP000784294"/>
    </source>
</evidence>
<sequence>MAIFDSRSVRTESDPVSKWAVRTKSSRFQTQPEGQTDCGANQVLGTDWTADSVRPVPVGQRKIVAIPAGHWVGRFAGGQSAELGFEKCEECAMPSQKTWTLKWDSEREEEHEAK</sequence>
<evidence type="ECO:0000256" key="1">
    <source>
        <dbReference type="SAM" id="MobiDB-lite"/>
    </source>
</evidence>
<organism evidence="2 3">
    <name type="scientific">Protopolystoma xenopodis</name>
    <dbReference type="NCBI Taxonomy" id="117903"/>
    <lineage>
        <taxon>Eukaryota</taxon>
        <taxon>Metazoa</taxon>
        <taxon>Spiralia</taxon>
        <taxon>Lophotrochozoa</taxon>
        <taxon>Platyhelminthes</taxon>
        <taxon>Monogenea</taxon>
        <taxon>Polyopisthocotylea</taxon>
        <taxon>Polystomatidea</taxon>
        <taxon>Polystomatidae</taxon>
        <taxon>Protopolystoma</taxon>
    </lineage>
</organism>
<reference evidence="2" key="1">
    <citation type="submission" date="2018-11" db="EMBL/GenBank/DDBJ databases">
        <authorList>
            <consortium name="Pathogen Informatics"/>
        </authorList>
    </citation>
    <scope>NUCLEOTIDE SEQUENCE</scope>
</reference>